<proteinExistence type="predicted"/>
<name>A0A2K3JZ41_TRIPR</name>
<reference evidence="1 2" key="1">
    <citation type="journal article" date="2014" name="Am. J. Bot.">
        <title>Genome assembly and annotation for red clover (Trifolium pratense; Fabaceae).</title>
        <authorList>
            <person name="Istvanek J."/>
            <person name="Jaros M."/>
            <person name="Krenek A."/>
            <person name="Repkova J."/>
        </authorList>
    </citation>
    <scope>NUCLEOTIDE SEQUENCE [LARGE SCALE GENOMIC DNA]</scope>
    <source>
        <strain evidence="2">cv. Tatra</strain>
        <tissue evidence="1">Young leaves</tissue>
    </source>
</reference>
<accession>A0A2K3JZ41</accession>
<evidence type="ECO:0000313" key="1">
    <source>
        <dbReference type="EMBL" id="PNX59266.1"/>
    </source>
</evidence>
<evidence type="ECO:0000313" key="2">
    <source>
        <dbReference type="Proteomes" id="UP000236291"/>
    </source>
</evidence>
<dbReference type="EMBL" id="ASHM01080351">
    <property type="protein sequence ID" value="PNX59266.1"/>
    <property type="molecule type" value="Genomic_DNA"/>
</dbReference>
<comment type="caution">
    <text evidence="1">The sequence shown here is derived from an EMBL/GenBank/DDBJ whole genome shotgun (WGS) entry which is preliminary data.</text>
</comment>
<dbReference type="Proteomes" id="UP000236291">
    <property type="component" value="Unassembled WGS sequence"/>
</dbReference>
<organism evidence="1 2">
    <name type="scientific">Trifolium pratense</name>
    <name type="common">Red clover</name>
    <dbReference type="NCBI Taxonomy" id="57577"/>
    <lineage>
        <taxon>Eukaryota</taxon>
        <taxon>Viridiplantae</taxon>
        <taxon>Streptophyta</taxon>
        <taxon>Embryophyta</taxon>
        <taxon>Tracheophyta</taxon>
        <taxon>Spermatophyta</taxon>
        <taxon>Magnoliopsida</taxon>
        <taxon>eudicotyledons</taxon>
        <taxon>Gunneridae</taxon>
        <taxon>Pentapetalae</taxon>
        <taxon>rosids</taxon>
        <taxon>fabids</taxon>
        <taxon>Fabales</taxon>
        <taxon>Fabaceae</taxon>
        <taxon>Papilionoideae</taxon>
        <taxon>50 kb inversion clade</taxon>
        <taxon>NPAAA clade</taxon>
        <taxon>Hologalegina</taxon>
        <taxon>IRL clade</taxon>
        <taxon>Trifolieae</taxon>
        <taxon>Trifolium</taxon>
    </lineage>
</organism>
<gene>
    <name evidence="1" type="ORF">L195_g051330</name>
</gene>
<dbReference type="AlphaFoldDB" id="A0A2K3JZ41"/>
<reference evidence="1 2" key="2">
    <citation type="journal article" date="2017" name="Front. Plant Sci.">
        <title>Gene Classification and Mining of Molecular Markers Useful in Red Clover (Trifolium pratense) Breeding.</title>
        <authorList>
            <person name="Istvanek J."/>
            <person name="Dluhosova J."/>
            <person name="Dluhos P."/>
            <person name="Patkova L."/>
            <person name="Nedelnik J."/>
            <person name="Repkova J."/>
        </authorList>
    </citation>
    <scope>NUCLEOTIDE SEQUENCE [LARGE SCALE GENOMIC DNA]</scope>
    <source>
        <strain evidence="2">cv. Tatra</strain>
        <tissue evidence="1">Young leaves</tissue>
    </source>
</reference>
<sequence length="87" mass="9668">MVLRFKRKVDLRLATEVFFALKYSLTATASLALATARSATPSRYPSLSLATAHPATDLTRYPSLSDDTDFSAFSDSLRRFVCRFDVA</sequence>
<protein>
    <submittedName>
        <fullName evidence="1">Uncharacterized protein</fullName>
    </submittedName>
</protein>